<dbReference type="AlphaFoldDB" id="A0A835QHG9"/>
<organism evidence="2 3">
    <name type="scientific">Vanilla planifolia</name>
    <name type="common">Vanilla</name>
    <dbReference type="NCBI Taxonomy" id="51239"/>
    <lineage>
        <taxon>Eukaryota</taxon>
        <taxon>Viridiplantae</taxon>
        <taxon>Streptophyta</taxon>
        <taxon>Embryophyta</taxon>
        <taxon>Tracheophyta</taxon>
        <taxon>Spermatophyta</taxon>
        <taxon>Magnoliopsida</taxon>
        <taxon>Liliopsida</taxon>
        <taxon>Asparagales</taxon>
        <taxon>Orchidaceae</taxon>
        <taxon>Vanilloideae</taxon>
        <taxon>Vanilleae</taxon>
        <taxon>Vanilla</taxon>
    </lineage>
</organism>
<feature type="region of interest" description="Disordered" evidence="1">
    <location>
        <begin position="1"/>
        <end position="32"/>
    </location>
</feature>
<keyword evidence="3" id="KW-1185">Reference proteome</keyword>
<accession>A0A835QHG9</accession>
<dbReference type="OrthoDB" id="1922221at2759"/>
<comment type="caution">
    <text evidence="2">The sequence shown here is derived from an EMBL/GenBank/DDBJ whole genome shotgun (WGS) entry which is preliminary data.</text>
</comment>
<dbReference type="Proteomes" id="UP000636800">
    <property type="component" value="Unassembled WGS sequence"/>
</dbReference>
<evidence type="ECO:0000313" key="2">
    <source>
        <dbReference type="EMBL" id="KAG0470610.1"/>
    </source>
</evidence>
<proteinExistence type="predicted"/>
<sequence>MASDSSPADQRVDEHFEEKKVTNDTKLEDEEVNLQLKNDAGKDEVDNARGENLAVTATDDHASEHEHELDVTSVIDAKKEDVLAKIER</sequence>
<gene>
    <name evidence="2" type="ORF">HPP92_017310</name>
</gene>
<dbReference type="EMBL" id="JADCNL010000008">
    <property type="protein sequence ID" value="KAG0470610.1"/>
    <property type="molecule type" value="Genomic_DNA"/>
</dbReference>
<evidence type="ECO:0000256" key="1">
    <source>
        <dbReference type="SAM" id="MobiDB-lite"/>
    </source>
</evidence>
<reference evidence="2 3" key="1">
    <citation type="journal article" date="2020" name="Nat. Food">
        <title>A phased Vanilla planifolia genome enables genetic improvement of flavour and production.</title>
        <authorList>
            <person name="Hasing T."/>
            <person name="Tang H."/>
            <person name="Brym M."/>
            <person name="Khazi F."/>
            <person name="Huang T."/>
            <person name="Chambers A.H."/>
        </authorList>
    </citation>
    <scope>NUCLEOTIDE SEQUENCE [LARGE SCALE GENOMIC DNA]</scope>
    <source>
        <tissue evidence="2">Leaf</tissue>
    </source>
</reference>
<evidence type="ECO:0000313" key="3">
    <source>
        <dbReference type="Proteomes" id="UP000636800"/>
    </source>
</evidence>
<protein>
    <submittedName>
        <fullName evidence="2">Uncharacterized protein</fullName>
    </submittedName>
</protein>
<name>A0A835QHG9_VANPL</name>
<feature type="compositionally biased region" description="Basic and acidic residues" evidence="1">
    <location>
        <begin position="10"/>
        <end position="26"/>
    </location>
</feature>